<organism evidence="7 8">
    <name type="scientific">Litoribacillus peritrichatus</name>
    <dbReference type="NCBI Taxonomy" id="718191"/>
    <lineage>
        <taxon>Bacteria</taxon>
        <taxon>Pseudomonadati</taxon>
        <taxon>Pseudomonadota</taxon>
        <taxon>Gammaproteobacteria</taxon>
        <taxon>Oceanospirillales</taxon>
        <taxon>Oceanospirillaceae</taxon>
        <taxon>Litoribacillus</taxon>
    </lineage>
</organism>
<keyword evidence="6" id="KW-1133">Transmembrane helix</keyword>
<evidence type="ECO:0000313" key="7">
    <source>
        <dbReference type="EMBL" id="GAA3919445.1"/>
    </source>
</evidence>
<dbReference type="PANTHER" id="PTHR30563:SF0">
    <property type="entry name" value="DNA RECOMBINATION PROTEIN RMUC"/>
    <property type="match status" value="1"/>
</dbReference>
<feature type="coiled-coil region" evidence="5">
    <location>
        <begin position="216"/>
        <end position="243"/>
    </location>
</feature>
<evidence type="ECO:0000256" key="2">
    <source>
        <dbReference type="ARBA" id="ARBA00009840"/>
    </source>
</evidence>
<dbReference type="Proteomes" id="UP001501565">
    <property type="component" value="Unassembled WGS sequence"/>
</dbReference>
<dbReference type="RefSeq" id="WP_344796795.1">
    <property type="nucleotide sequence ID" value="NZ_BAABBN010000004.1"/>
</dbReference>
<keyword evidence="6" id="KW-0472">Membrane</keyword>
<accession>A0ABP7MB76</accession>
<reference evidence="8" key="1">
    <citation type="journal article" date="2019" name="Int. J. Syst. Evol. Microbiol.">
        <title>The Global Catalogue of Microorganisms (GCM) 10K type strain sequencing project: providing services to taxonomists for standard genome sequencing and annotation.</title>
        <authorList>
            <consortium name="The Broad Institute Genomics Platform"/>
            <consortium name="The Broad Institute Genome Sequencing Center for Infectious Disease"/>
            <person name="Wu L."/>
            <person name="Ma J."/>
        </authorList>
    </citation>
    <scope>NUCLEOTIDE SEQUENCE [LARGE SCALE GENOMIC DNA]</scope>
    <source>
        <strain evidence="8">JCM 17551</strain>
    </source>
</reference>
<gene>
    <name evidence="7" type="ORF">GCM10022277_13580</name>
</gene>
<feature type="transmembrane region" description="Helical" evidence="6">
    <location>
        <begin position="6"/>
        <end position="28"/>
    </location>
</feature>
<comment type="function">
    <text evidence="1">Involved in DNA recombination.</text>
</comment>
<keyword evidence="4" id="KW-0233">DNA recombination</keyword>
<evidence type="ECO:0000256" key="5">
    <source>
        <dbReference type="SAM" id="Coils"/>
    </source>
</evidence>
<dbReference type="InterPro" id="IPR003798">
    <property type="entry name" value="DNA_recombination_RmuC"/>
</dbReference>
<keyword evidence="8" id="KW-1185">Reference proteome</keyword>
<keyword evidence="3 5" id="KW-0175">Coiled coil</keyword>
<protein>
    <recommendedName>
        <fullName evidence="9">DNA recombination protein RmuC</fullName>
    </recommendedName>
</protein>
<evidence type="ECO:0000256" key="6">
    <source>
        <dbReference type="SAM" id="Phobius"/>
    </source>
</evidence>
<feature type="coiled-coil region" evidence="5">
    <location>
        <begin position="62"/>
        <end position="138"/>
    </location>
</feature>
<evidence type="ECO:0000256" key="4">
    <source>
        <dbReference type="ARBA" id="ARBA00023172"/>
    </source>
</evidence>
<name>A0ABP7MB76_9GAMM</name>
<evidence type="ECO:0000313" key="8">
    <source>
        <dbReference type="Proteomes" id="UP001501565"/>
    </source>
</evidence>
<keyword evidence="6" id="KW-0812">Transmembrane</keyword>
<dbReference type="PANTHER" id="PTHR30563">
    <property type="entry name" value="DNA RECOMBINATION PROTEIN RMUC"/>
    <property type="match status" value="1"/>
</dbReference>
<evidence type="ECO:0008006" key="9">
    <source>
        <dbReference type="Google" id="ProtNLM"/>
    </source>
</evidence>
<evidence type="ECO:0000256" key="1">
    <source>
        <dbReference type="ARBA" id="ARBA00003416"/>
    </source>
</evidence>
<dbReference type="Pfam" id="PF02646">
    <property type="entry name" value="RmuC"/>
    <property type="match status" value="1"/>
</dbReference>
<sequence>MDLTPFTLTAGSAMLFMSVCVGYLVALVQSRKTKESFGIELARAEQSLEFETAQHQLTKAEFESVKSQLHEAQSNYHRAEIQTERAQTEASAAKQMSETLKEREANKVQELQLIRNELESAKQALAKTQSELTELRTSHHERTIKYQEQLALLEQNKVQMTKDFELLANRIFEEKGKSFSQNSQQAMNSMLEPFKEQIKHFRERVESIHTEDTKSQASLAKELEQLRALNQQITDEAHNLTKALKGDNKKQGSWGELQAEMILENSGLSNGVEFFREANFKDEEGKNKRPDLIISLPGGKKVIIDSKVSLVAYVNSVEAEQEEDTNQFLQAHVESVRAHIADLSGKDYTNLNGMNSPDFVLMFMPIEPAFLAAVEHDRTLFNYGFERNVVLVTPTTLLPIVRTIANLWVLERSNEQTREIAEQAAGVFNQLCVFSEKMLKVGNGLRQATKNYNDSIVSLVGQQGLYNKVSKFKDLSVKVSKTLPDHSESLLDVDDEKLRMNLLSEAGVAELDS</sequence>
<dbReference type="EMBL" id="BAABBN010000004">
    <property type="protein sequence ID" value="GAA3919445.1"/>
    <property type="molecule type" value="Genomic_DNA"/>
</dbReference>
<comment type="caution">
    <text evidence="7">The sequence shown here is derived from an EMBL/GenBank/DDBJ whole genome shotgun (WGS) entry which is preliminary data.</text>
</comment>
<proteinExistence type="inferred from homology"/>
<evidence type="ECO:0000256" key="3">
    <source>
        <dbReference type="ARBA" id="ARBA00023054"/>
    </source>
</evidence>
<comment type="similarity">
    <text evidence="2">Belongs to the RmuC family.</text>
</comment>